<sequence length="81" mass="8682">MTNVAILTTNRTLLGSGLAAIAAFAISAPGNARSKPAVWFARKDEIATWAAEHRAITPIYDLGAGRQRVAPLSRLIPNERI</sequence>
<reference evidence="1" key="1">
    <citation type="journal article" date="2019" name="Phytopathology">
        <title>A Novel Group of Rhizobium tumorigenes-Like Agrobacteria Associated with Crown Gall Disease of Rhododendron and Blueberry.</title>
        <authorList>
            <person name="Kuzmanovic N."/>
            <person name="Behrens P."/>
            <person name="Idczak E."/>
            <person name="Wagner S."/>
            <person name="Gotz M."/>
            <person name="Sproer C."/>
            <person name="Bunk B."/>
            <person name="Overmann J."/>
            <person name="Smalla K."/>
        </authorList>
    </citation>
    <scope>NUCLEOTIDE SEQUENCE</scope>
    <source>
        <strain evidence="1">Rho-6.2</strain>
    </source>
</reference>
<dbReference type="RefSeq" id="WP_142822737.1">
    <property type="nucleotide sequence ID" value="NZ_CP117267.1"/>
</dbReference>
<name>A0ABY8IKJ3_9HYPH</name>
<accession>A0ABY8IKJ3</accession>
<dbReference type="Proteomes" id="UP000318939">
    <property type="component" value="Chromosome"/>
</dbReference>
<proteinExistence type="predicted"/>
<gene>
    <name evidence="1" type="ORF">PR018_06940</name>
</gene>
<evidence type="ECO:0000313" key="2">
    <source>
        <dbReference type="Proteomes" id="UP000318939"/>
    </source>
</evidence>
<evidence type="ECO:0000313" key="1">
    <source>
        <dbReference type="EMBL" id="WFS24223.1"/>
    </source>
</evidence>
<reference evidence="1" key="2">
    <citation type="journal article" date="2023" name="MicrobiologyOpen">
        <title>Genomics of the tumorigenes clade of the family Rhizobiaceae and description of Rhizobium rhododendri sp. nov.</title>
        <authorList>
            <person name="Kuzmanovic N."/>
            <person name="diCenzo G.C."/>
            <person name="Bunk B."/>
            <person name="Sproeer C."/>
            <person name="Fruehling A."/>
            <person name="Neumann-Schaal M."/>
            <person name="Overmann J."/>
            <person name="Smalla K."/>
        </authorList>
    </citation>
    <scope>NUCLEOTIDE SEQUENCE</scope>
    <source>
        <strain evidence="1">Rho-6.2</strain>
    </source>
</reference>
<keyword evidence="2" id="KW-1185">Reference proteome</keyword>
<protein>
    <submittedName>
        <fullName evidence="1">Uncharacterized protein</fullName>
    </submittedName>
</protein>
<organism evidence="1 2">
    <name type="scientific">Rhizobium rhododendri</name>
    <dbReference type="NCBI Taxonomy" id="2506430"/>
    <lineage>
        <taxon>Bacteria</taxon>
        <taxon>Pseudomonadati</taxon>
        <taxon>Pseudomonadota</taxon>
        <taxon>Alphaproteobacteria</taxon>
        <taxon>Hyphomicrobiales</taxon>
        <taxon>Rhizobiaceae</taxon>
        <taxon>Rhizobium/Agrobacterium group</taxon>
        <taxon>Rhizobium</taxon>
    </lineage>
</organism>
<dbReference type="EMBL" id="CP117267">
    <property type="protein sequence ID" value="WFS24223.1"/>
    <property type="molecule type" value="Genomic_DNA"/>
</dbReference>